<evidence type="ECO:0000256" key="5">
    <source>
        <dbReference type="ARBA" id="ARBA00022475"/>
    </source>
</evidence>
<evidence type="ECO:0000256" key="7">
    <source>
        <dbReference type="ARBA" id="ARBA00022989"/>
    </source>
</evidence>
<dbReference type="RefSeq" id="WP_256182015.1">
    <property type="nucleotide sequence ID" value="NZ_DBFBHA010000089.1"/>
</dbReference>
<evidence type="ECO:0000256" key="8">
    <source>
        <dbReference type="ARBA" id="ARBA00023136"/>
    </source>
</evidence>
<evidence type="ECO:0000313" key="12">
    <source>
        <dbReference type="Proteomes" id="UP001205919"/>
    </source>
</evidence>
<dbReference type="PIRSF" id="PIRSF006603">
    <property type="entry name" value="DinF"/>
    <property type="match status" value="1"/>
</dbReference>
<keyword evidence="12" id="KW-1185">Reference proteome</keyword>
<gene>
    <name evidence="11" type="ORF">NE630_09590</name>
</gene>
<dbReference type="PANTHER" id="PTHR43823">
    <property type="entry name" value="SPORULATION PROTEIN YKVU"/>
    <property type="match status" value="1"/>
</dbReference>
<name>A0AAW5K1I2_9BACT</name>
<evidence type="ECO:0000256" key="6">
    <source>
        <dbReference type="ARBA" id="ARBA00022692"/>
    </source>
</evidence>
<feature type="transmembrane region" description="Helical" evidence="10">
    <location>
        <begin position="353"/>
        <end position="378"/>
    </location>
</feature>
<organism evidence="11 12">
    <name type="scientific">Cloacibacillus evryensis</name>
    <dbReference type="NCBI Taxonomy" id="508460"/>
    <lineage>
        <taxon>Bacteria</taxon>
        <taxon>Thermotogati</taxon>
        <taxon>Synergistota</taxon>
        <taxon>Synergistia</taxon>
        <taxon>Synergistales</taxon>
        <taxon>Synergistaceae</taxon>
        <taxon>Cloacibacillus</taxon>
    </lineage>
</organism>
<keyword evidence="9" id="KW-0046">Antibiotic resistance</keyword>
<dbReference type="PANTHER" id="PTHR43823:SF3">
    <property type="entry name" value="MULTIDRUG EXPORT PROTEIN MEPA"/>
    <property type="match status" value="1"/>
</dbReference>
<accession>A0AAW5K1I2</accession>
<protein>
    <recommendedName>
        <fullName evidence="3">Multidrug export protein MepA</fullName>
    </recommendedName>
</protein>
<dbReference type="InterPro" id="IPR002528">
    <property type="entry name" value="MATE_fam"/>
</dbReference>
<dbReference type="Proteomes" id="UP001205919">
    <property type="component" value="Unassembled WGS sequence"/>
</dbReference>
<dbReference type="GO" id="GO:0005886">
    <property type="term" value="C:plasma membrane"/>
    <property type="evidence" value="ECO:0007669"/>
    <property type="project" value="UniProtKB-SubCell"/>
</dbReference>
<dbReference type="CDD" id="cd13143">
    <property type="entry name" value="MATE_MepA_like"/>
    <property type="match status" value="1"/>
</dbReference>
<feature type="transmembrane region" description="Helical" evidence="10">
    <location>
        <begin position="280"/>
        <end position="300"/>
    </location>
</feature>
<keyword evidence="5" id="KW-1003">Cell membrane</keyword>
<evidence type="ECO:0000256" key="9">
    <source>
        <dbReference type="ARBA" id="ARBA00023251"/>
    </source>
</evidence>
<evidence type="ECO:0000256" key="4">
    <source>
        <dbReference type="ARBA" id="ARBA00022448"/>
    </source>
</evidence>
<feature type="transmembrane region" description="Helical" evidence="10">
    <location>
        <begin position="390"/>
        <end position="414"/>
    </location>
</feature>
<comment type="subcellular location">
    <subcellularLocation>
        <location evidence="1">Cell membrane</location>
        <topology evidence="1">Multi-pass membrane protein</topology>
    </subcellularLocation>
</comment>
<keyword evidence="6 10" id="KW-0812">Transmembrane</keyword>
<dbReference type="InterPro" id="IPR045070">
    <property type="entry name" value="MATE_MepA-like"/>
</dbReference>
<dbReference type="Pfam" id="PF01554">
    <property type="entry name" value="MatE"/>
    <property type="match status" value="2"/>
</dbReference>
<feature type="transmembrane region" description="Helical" evidence="10">
    <location>
        <begin position="51"/>
        <end position="81"/>
    </location>
</feature>
<keyword evidence="7 10" id="KW-1133">Transmembrane helix</keyword>
<feature type="transmembrane region" description="Helical" evidence="10">
    <location>
        <begin position="93"/>
        <end position="116"/>
    </location>
</feature>
<dbReference type="InterPro" id="IPR048279">
    <property type="entry name" value="MdtK-like"/>
</dbReference>
<feature type="transmembrane region" description="Helical" evidence="10">
    <location>
        <begin position="321"/>
        <end position="341"/>
    </location>
</feature>
<feature type="transmembrane region" description="Helical" evidence="10">
    <location>
        <begin position="196"/>
        <end position="217"/>
    </location>
</feature>
<reference evidence="11 12" key="1">
    <citation type="submission" date="2022-06" db="EMBL/GenBank/DDBJ databases">
        <title>Isolation of gut microbiota from human fecal samples.</title>
        <authorList>
            <person name="Pamer E.G."/>
            <person name="Barat B."/>
            <person name="Waligurski E."/>
            <person name="Medina S."/>
            <person name="Paddock L."/>
            <person name="Mostad J."/>
        </authorList>
    </citation>
    <scope>NUCLEOTIDE SEQUENCE [LARGE SCALE GENOMIC DNA]</scope>
    <source>
        <strain evidence="11 12">DFI.9.90</strain>
    </source>
</reference>
<keyword evidence="8 10" id="KW-0472">Membrane</keyword>
<comment type="caution">
    <text evidence="11">The sequence shown here is derived from an EMBL/GenBank/DDBJ whole genome shotgun (WGS) entry which is preliminary data.</text>
</comment>
<evidence type="ECO:0000313" key="11">
    <source>
        <dbReference type="EMBL" id="MCQ4814680.1"/>
    </source>
</evidence>
<feature type="transmembrane region" description="Helical" evidence="10">
    <location>
        <begin position="420"/>
        <end position="438"/>
    </location>
</feature>
<evidence type="ECO:0000256" key="10">
    <source>
        <dbReference type="SAM" id="Phobius"/>
    </source>
</evidence>
<dbReference type="EMBL" id="JANFYT010000018">
    <property type="protein sequence ID" value="MCQ4814680.1"/>
    <property type="molecule type" value="Genomic_DNA"/>
</dbReference>
<dbReference type="NCBIfam" id="TIGR00797">
    <property type="entry name" value="matE"/>
    <property type="match status" value="1"/>
</dbReference>
<dbReference type="GO" id="GO:0046677">
    <property type="term" value="P:response to antibiotic"/>
    <property type="evidence" value="ECO:0007669"/>
    <property type="project" value="UniProtKB-KW"/>
</dbReference>
<feature type="transmembrane region" description="Helical" evidence="10">
    <location>
        <begin position="237"/>
        <end position="260"/>
    </location>
</feature>
<dbReference type="InterPro" id="IPR051327">
    <property type="entry name" value="MATE_MepA_subfamily"/>
</dbReference>
<evidence type="ECO:0000256" key="1">
    <source>
        <dbReference type="ARBA" id="ARBA00004651"/>
    </source>
</evidence>
<dbReference type="GO" id="GO:0042910">
    <property type="term" value="F:xenobiotic transmembrane transporter activity"/>
    <property type="evidence" value="ECO:0007669"/>
    <property type="project" value="InterPro"/>
</dbReference>
<dbReference type="GO" id="GO:0015297">
    <property type="term" value="F:antiporter activity"/>
    <property type="evidence" value="ECO:0007669"/>
    <property type="project" value="InterPro"/>
</dbReference>
<feature type="transmembrane region" description="Helical" evidence="10">
    <location>
        <begin position="136"/>
        <end position="155"/>
    </location>
</feature>
<keyword evidence="4" id="KW-0813">Transport</keyword>
<dbReference type="AlphaFoldDB" id="A0AAW5K1I2"/>
<evidence type="ECO:0000256" key="3">
    <source>
        <dbReference type="ARBA" id="ARBA00022106"/>
    </source>
</evidence>
<proteinExistence type="inferred from homology"/>
<feature type="transmembrane region" description="Helical" evidence="10">
    <location>
        <begin position="167"/>
        <end position="190"/>
    </location>
</feature>
<sequence length="452" mass="47630">MKTNNTAALGTAPVGPLLLKLSVPAMAGMFMMSLYNVVDAFFVGRGVGALGIASVFVSFPATLVIMAVSQTFGVGGASVIARALGAERHDEASAALGTIMTSGLFCALAMTAALMIFTRPLLTMLGATHEIIESSLVYAGIIFLGTPAFFMMMVFNNLVRGEGNTRLSMLSMAISSGVNIALDPLFIFVFKWGLAGAAWATVIAQVCALAWLLHYYFSGKSAVAVKPQCLRRISPPLLARVLSVGASAFVRQVGIAVSWTVLNRIFADTGGAIGVAASGLVQRLLSLIIMPVLGMGHGLLPLVGYNYGAKNYRRVLRGMSLANIASTTVCFACAVLLLIFPREMLGIFSDDRALLASGVTGMVCVAAGISFAGTQTMISTYYQGIGSARLAFFLSMLRPLLLHPPLALTLSAFFGMNGAWASFTAADILAFAISWAIYTRGKRELAQRELAA</sequence>
<comment type="similarity">
    <text evidence="2">Belongs to the multi antimicrobial extrusion (MATE) (TC 2.A.66.1) family. MepA subfamily.</text>
</comment>
<evidence type="ECO:0000256" key="2">
    <source>
        <dbReference type="ARBA" id="ARBA00008417"/>
    </source>
</evidence>